<dbReference type="PANTHER" id="PTHR23270:SF10">
    <property type="entry name" value="PROTEIN RRP5 HOMOLOG"/>
    <property type="match status" value="1"/>
</dbReference>
<sequence>MATEKRKAVVTDRPAKKIKFDDSGKAHTVPNGTDKKYTKLPAQKKQSKSQDEPPRKSVKSSLLTGEDRSFPRGGASVLTPLEQRQIKADAERDVLFEEAGKSKVVREEYGEDEVDGGRKKRSIGKPQKKSSAKKVKGTTNDSEELVRIQGLGYKTLAVGTLVLGQVTSITSKDVALALPNNLTGYIPITAVSDRVNERIEALLAEDDNQKADESDEEEDVDLKKLFRVGQFLRAYVTATTSESKTGTKRKRHIELSVNPRLANTGLTAELGNNFMVQAAVKSVEDHGIVADVGSEDDTVRGFISKKELGQNWKLEDIEEGQVMLCCVTGKASDGKVVKLCPDPLRISDLGKHTLKEAPTIDPYMPGAAVEVLVTNVTASGIIGKIAGSIDATADAMHSGSGLNKDAFEKIKVGQKVPARILFNFANLDTKKVGVSLLDHVRKFEEQAKAAKKKRKLENSEVLDEAKVIRIVPGTGIYFDIGAGQPGFAHISRLSDEKVEALFEETGSFALNTTHKARVLGYNSLDGLYNLSLEESVLKRKFLKLEDVKVGAIVDGKVDKLILGPKGVTGALIILEEGITGLAPEMHLADVKLQHPEKRFRENFPVKARVLSVDPDRRQLRLTMKKTLLNSDATIWNDYNTINIGDESAGTVIKVLPNGAVIQFYGKVRAWLPVAEMSEAYIKDASQHFRVGQTVTVHAKRVNSADNEMIVSCRDTPEFDETQTDSWSKLAPGQIVTGKVTELAQDLVSLEVEGGFKGMLRLAHLTDGTDEKSKKLLNQLRAGQNLSELVILDKNDRRHLLTFSNKPSLIDAAKKKTLIITFEATKPGQEVSGFVRNVTSDGVFVEFAAGVVGYMPKTQITKERLAQPAFGYRKDMSVSSRVLSIDDAQRRFVLTLREGQELPQKQVTKKSAVVDSTVNNPVDGNSVSLDDFTLGKKTKARITSVKQTQLNVQLADNVQGRIDVSEIFDSWDDIKDRKRPLSSFKPKQVVDVKILGIHDARNHRFLPISHRQSSVPVFELTAKSSELNSEADILTLSSLKVGTTHIAYVNNIADSCLWANITPNIRGRIPFLDLSTGSSIQDIPSSHPVGSAIRVDIKSLDASANRLDLVPAGSASHSVKTLSDVQLDTSYAGKVVRVTERSVLVALADSVSGVVDLTSITDDYSAASTAQFNKNDIIRVFAIDIDIPNKRLFLSVRPSKVLSSSLAVKDPQITSLKQIKAGDVRRGFVKLIRNNGVIVALGPRVEAFVKVADLSDRYIKDWQAEYQVDQMVKGRVLEVDSKLNHVQMTLKQSQVDEDYTPPRKMEDLEEGEIVTGKVRRVEDFGVFVDVDDTNPRVSGLCHRTEIADGRIGDVKELFDEGDKVKAKILAIDLQKRRISFGLKASYFKDADDDIDMSESEDEDEAGVALDAASEDEEMDVDGGIELDLADGTLAELGAASDSEESQSDTDMATVSSTGLKPSGFDWTGSAFPTTTAEVDSDAESTTPVARATPGPKKPYTDHTADLDLTGPQTPSDFERLLLSTPHSSTLWIQYMAHHLRLSEVPTARTIAQRALTTIPLRETDEKLAIWLALLNLEATYAEPGDADARLAQTFRDACQVQDPQAMHLHLASILTQTGRVDAAERLYDGMLSSNPSLSPAPFPSPAAGGAVTNAKMAKSFRAQSEVWLAFATFLFAQGNATKARSLLGRALQSVPEREKRDVTVKFALMEFKHEGGDAERGRTVMEGVVEGWPRWNAGWDSWVEGEEGVLKRLREGEGGEEEVDDQVQRVRGLLERMSKGRMKARRARGVFKRWREFEERFGSEREVERVMGLAKEWVEKAREKDNEDEE</sequence>
<evidence type="ECO:0000256" key="7">
    <source>
        <dbReference type="ARBA" id="ARBA00055575"/>
    </source>
</evidence>
<dbReference type="FunFam" id="2.40.50.140:FF:000155">
    <property type="entry name" value="rRNA biogenesis protein RRP5"/>
    <property type="match status" value="1"/>
</dbReference>
<dbReference type="PROSITE" id="PS50126">
    <property type="entry name" value="S1"/>
    <property type="match status" value="13"/>
</dbReference>
<dbReference type="Pfam" id="PF24685">
    <property type="entry name" value="OB_RRP5_4th"/>
    <property type="match status" value="1"/>
</dbReference>
<keyword evidence="2" id="KW-0690">Ribosome biogenesis</keyword>
<dbReference type="InterPro" id="IPR048058">
    <property type="entry name" value="Rrp5_S1_rpt_hs11_sc8"/>
</dbReference>
<accession>A0A8K0L981</accession>
<feature type="domain" description="S1 motif" evidence="11">
    <location>
        <begin position="827"/>
        <end position="896"/>
    </location>
</feature>
<feature type="domain" description="S1 motif" evidence="11">
    <location>
        <begin position="1221"/>
        <end position="1290"/>
    </location>
</feature>
<evidence type="ECO:0000256" key="1">
    <source>
        <dbReference type="ARBA" id="ARBA00004604"/>
    </source>
</evidence>
<dbReference type="SUPFAM" id="SSF48452">
    <property type="entry name" value="TPR-like"/>
    <property type="match status" value="1"/>
</dbReference>
<dbReference type="GO" id="GO:0003723">
    <property type="term" value="F:RNA binding"/>
    <property type="evidence" value="ECO:0007669"/>
    <property type="project" value="TreeGrafter"/>
</dbReference>
<keyword evidence="5" id="KW-0677">Repeat</keyword>
<feature type="domain" description="S1 motif" evidence="11">
    <location>
        <begin position="550"/>
        <end position="624"/>
    </location>
</feature>
<feature type="compositionally biased region" description="Polar residues" evidence="10">
    <location>
        <begin position="1469"/>
        <end position="1486"/>
    </location>
</feature>
<evidence type="ECO:0000256" key="8">
    <source>
        <dbReference type="ARBA" id="ARBA00073619"/>
    </source>
</evidence>
<keyword evidence="4" id="KW-0597">Phosphoprotein</keyword>
<dbReference type="FunFam" id="2.40.50.140:FF:000266">
    <property type="entry name" value="rRNA biogenesis protein rrp5"/>
    <property type="match status" value="1"/>
</dbReference>
<dbReference type="SMART" id="SM00316">
    <property type="entry name" value="S1"/>
    <property type="match status" value="13"/>
</dbReference>
<evidence type="ECO:0000256" key="10">
    <source>
        <dbReference type="SAM" id="MobiDB-lite"/>
    </source>
</evidence>
<feature type="region of interest" description="Disordered" evidence="10">
    <location>
        <begin position="1437"/>
        <end position="1511"/>
    </location>
</feature>
<feature type="domain" description="S1 motif" evidence="11">
    <location>
        <begin position="273"/>
        <end position="342"/>
    </location>
</feature>
<dbReference type="InterPro" id="IPR048059">
    <property type="entry name" value="Rrp5_S1_rpt_hs1_sc1"/>
</dbReference>
<feature type="domain" description="S1 motif" evidence="11">
    <location>
        <begin position="1041"/>
        <end position="1111"/>
    </location>
</feature>
<dbReference type="GO" id="GO:0006364">
    <property type="term" value="P:rRNA processing"/>
    <property type="evidence" value="ECO:0007669"/>
    <property type="project" value="UniProtKB-KW"/>
</dbReference>
<dbReference type="FunFam" id="2.40.50.140:FF:000196">
    <property type="entry name" value="rRNA biogenesis protein RRP5"/>
    <property type="match status" value="1"/>
</dbReference>
<feature type="domain" description="S1 motif" evidence="11">
    <location>
        <begin position="732"/>
        <end position="805"/>
    </location>
</feature>
<dbReference type="CDD" id="cd05708">
    <property type="entry name" value="S1_Rrp5_repeat_sc12"/>
    <property type="match status" value="1"/>
</dbReference>
<dbReference type="InterPro" id="IPR045209">
    <property type="entry name" value="Rrp5"/>
</dbReference>
<evidence type="ECO:0000256" key="6">
    <source>
        <dbReference type="ARBA" id="ARBA00023242"/>
    </source>
</evidence>
<feature type="region of interest" description="Disordered" evidence="10">
    <location>
        <begin position="107"/>
        <end position="141"/>
    </location>
</feature>
<dbReference type="InterPro" id="IPR057302">
    <property type="entry name" value="Rrp5_S1"/>
</dbReference>
<protein>
    <recommendedName>
        <fullName evidence="8">rRNA biogenesis protein RRP5</fullName>
    </recommendedName>
    <alternativeName>
        <fullName evidence="9">Ribosomal RNA-processing protein 5</fullName>
    </alternativeName>
</protein>
<dbReference type="EMBL" id="JAESVG020000001">
    <property type="protein sequence ID" value="KAG8631552.1"/>
    <property type="molecule type" value="Genomic_DNA"/>
</dbReference>
<evidence type="ECO:0000256" key="4">
    <source>
        <dbReference type="ARBA" id="ARBA00022553"/>
    </source>
</evidence>
<evidence type="ECO:0000256" key="9">
    <source>
        <dbReference type="ARBA" id="ARBA00076674"/>
    </source>
</evidence>
<feature type="domain" description="S1 motif" evidence="11">
    <location>
        <begin position="644"/>
        <end position="713"/>
    </location>
</feature>
<dbReference type="Pfam" id="PF00575">
    <property type="entry name" value="S1"/>
    <property type="match status" value="4"/>
</dbReference>
<gene>
    <name evidence="12" type="ORF">KVT40_000692</name>
</gene>
<comment type="caution">
    <text evidence="12">The sequence shown here is derived from an EMBL/GenBank/DDBJ whole genome shotgun (WGS) entry which is preliminary data.</text>
</comment>
<dbReference type="PANTHER" id="PTHR23270">
    <property type="entry name" value="PROGRAMMED CELL DEATH PROTEIN 11 PRE-RRNA PROCESSING PROTEIN RRP5"/>
    <property type="match status" value="1"/>
</dbReference>
<evidence type="ECO:0000313" key="13">
    <source>
        <dbReference type="Proteomes" id="UP000809789"/>
    </source>
</evidence>
<dbReference type="FunFam" id="2.40.50.140:FF:000159">
    <property type="entry name" value="rRNA biogenesis protein rrp5"/>
    <property type="match status" value="1"/>
</dbReference>
<dbReference type="InterPro" id="IPR003029">
    <property type="entry name" value="S1_domain"/>
</dbReference>
<feature type="compositionally biased region" description="Basic residues" evidence="10">
    <location>
        <begin position="118"/>
        <end position="136"/>
    </location>
</feature>
<feature type="domain" description="S1 motif" evidence="11">
    <location>
        <begin position="459"/>
        <end position="533"/>
    </location>
</feature>
<evidence type="ECO:0000256" key="5">
    <source>
        <dbReference type="ARBA" id="ARBA00022737"/>
    </source>
</evidence>
<dbReference type="GO" id="GO:0032040">
    <property type="term" value="C:small-subunit processome"/>
    <property type="evidence" value="ECO:0007669"/>
    <property type="project" value="TreeGrafter"/>
</dbReference>
<dbReference type="FunFam" id="2.40.50.140:FF:000103">
    <property type="entry name" value="protein RRP5 homolog"/>
    <property type="match status" value="2"/>
</dbReference>
<dbReference type="Gene3D" id="2.40.50.140">
    <property type="entry name" value="Nucleic acid-binding proteins"/>
    <property type="match status" value="10"/>
</dbReference>
<evidence type="ECO:0000259" key="11">
    <source>
        <dbReference type="PROSITE" id="PS50126"/>
    </source>
</evidence>
<dbReference type="FunFam" id="2.40.50.140:FF:000279">
    <property type="entry name" value="rRNA biogenesis protein rrp5"/>
    <property type="match status" value="1"/>
</dbReference>
<feature type="domain" description="S1 motif" evidence="11">
    <location>
        <begin position="159"/>
        <end position="258"/>
    </location>
</feature>
<dbReference type="CDD" id="cd05697">
    <property type="entry name" value="S1_Rrp5_repeat_hs5"/>
    <property type="match status" value="1"/>
</dbReference>
<feature type="region of interest" description="Disordered" evidence="10">
    <location>
        <begin position="1395"/>
        <end position="1417"/>
    </location>
</feature>
<dbReference type="SUPFAM" id="SSF50249">
    <property type="entry name" value="Nucleic acid-binding proteins"/>
    <property type="match status" value="13"/>
</dbReference>
<evidence type="ECO:0000256" key="3">
    <source>
        <dbReference type="ARBA" id="ARBA00022552"/>
    </source>
</evidence>
<name>A0A8K0L981_9PEZI</name>
<keyword evidence="13" id="KW-1185">Reference proteome</keyword>
<feature type="region of interest" description="Disordered" evidence="10">
    <location>
        <begin position="1"/>
        <end position="82"/>
    </location>
</feature>
<dbReference type="CDD" id="cd05693">
    <property type="entry name" value="S1_Rrp5_repeat_hs1_sc1"/>
    <property type="match status" value="1"/>
</dbReference>
<feature type="compositionally biased region" description="Polar residues" evidence="10">
    <location>
        <begin position="1447"/>
        <end position="1458"/>
    </location>
</feature>
<feature type="compositionally biased region" description="Acidic residues" evidence="10">
    <location>
        <begin position="1395"/>
        <end position="1404"/>
    </location>
</feature>
<feature type="domain" description="S1 motif" evidence="11">
    <location>
        <begin position="934"/>
        <end position="1010"/>
    </location>
</feature>
<dbReference type="CDD" id="cd04461">
    <property type="entry name" value="S1_Rrp5_repeat_hs8_sc7"/>
    <property type="match status" value="1"/>
</dbReference>
<dbReference type="InterPro" id="IPR057301">
    <property type="entry name" value="Rrp5_OB_4th"/>
</dbReference>
<evidence type="ECO:0000313" key="12">
    <source>
        <dbReference type="EMBL" id="KAG8631552.1"/>
    </source>
</evidence>
<dbReference type="Proteomes" id="UP000809789">
    <property type="component" value="Unassembled WGS sequence"/>
</dbReference>
<organism evidence="12 13">
    <name type="scientific">Elsinoe batatas</name>
    <dbReference type="NCBI Taxonomy" id="2601811"/>
    <lineage>
        <taxon>Eukaryota</taxon>
        <taxon>Fungi</taxon>
        <taxon>Dikarya</taxon>
        <taxon>Ascomycota</taxon>
        <taxon>Pezizomycotina</taxon>
        <taxon>Dothideomycetes</taxon>
        <taxon>Dothideomycetidae</taxon>
        <taxon>Myriangiales</taxon>
        <taxon>Elsinoaceae</taxon>
        <taxon>Elsinoe</taxon>
    </lineage>
</organism>
<comment type="subcellular location">
    <subcellularLocation>
        <location evidence="1">Nucleus</location>
        <location evidence="1">Nucleolus</location>
    </subcellularLocation>
</comment>
<dbReference type="InterPro" id="IPR011990">
    <property type="entry name" value="TPR-like_helical_dom_sf"/>
</dbReference>
<dbReference type="InterPro" id="IPR012340">
    <property type="entry name" value="NA-bd_OB-fold"/>
</dbReference>
<evidence type="ECO:0000256" key="2">
    <source>
        <dbReference type="ARBA" id="ARBA00022517"/>
    </source>
</evidence>
<feature type="domain" description="S1 motif" evidence="11">
    <location>
        <begin position="1127"/>
        <end position="1196"/>
    </location>
</feature>
<feature type="domain" description="S1 motif" evidence="11">
    <location>
        <begin position="366"/>
        <end position="437"/>
    </location>
</feature>
<feature type="compositionally biased region" description="Basic and acidic residues" evidence="10">
    <location>
        <begin position="1"/>
        <end position="25"/>
    </location>
</feature>
<keyword evidence="3" id="KW-0698">rRNA processing</keyword>
<keyword evidence="6" id="KW-0539">Nucleus</keyword>
<dbReference type="Gene3D" id="1.25.40.10">
    <property type="entry name" value="Tetratricopeptide repeat domain"/>
    <property type="match status" value="2"/>
</dbReference>
<dbReference type="OrthoDB" id="412781at2759"/>
<comment type="function">
    <text evidence="7">Involved in the biogenesis of rRNA. Required for the formation of 18S and 5.8S rRNA.</text>
</comment>
<dbReference type="CDD" id="cd05702">
    <property type="entry name" value="S1_Rrp5_repeat_hs11_sc8"/>
    <property type="match status" value="1"/>
</dbReference>
<reference evidence="12" key="1">
    <citation type="submission" date="2021-07" db="EMBL/GenBank/DDBJ databases">
        <title>Elsinoe batatas strain:CRI-CJ2 Genome sequencing and assembly.</title>
        <authorList>
            <person name="Huang L."/>
        </authorList>
    </citation>
    <scope>NUCLEOTIDE SEQUENCE</scope>
    <source>
        <strain evidence="12">CRI-CJ2</strain>
    </source>
</reference>
<proteinExistence type="predicted"/>
<dbReference type="Pfam" id="PF23459">
    <property type="entry name" value="S1_RRP5"/>
    <property type="match status" value="1"/>
</dbReference>
<feature type="domain" description="S1 motif" evidence="11">
    <location>
        <begin position="1310"/>
        <end position="1382"/>
    </location>
</feature>